<evidence type="ECO:0000313" key="1">
    <source>
        <dbReference type="EMBL" id="KAK4207228.1"/>
    </source>
</evidence>
<comment type="caution">
    <text evidence="1">The sequence shown here is derived from an EMBL/GenBank/DDBJ whole genome shotgun (WGS) entry which is preliminary data.</text>
</comment>
<dbReference type="PANTHER" id="PTHR11439">
    <property type="entry name" value="GAG-POL-RELATED RETROTRANSPOSON"/>
    <property type="match status" value="1"/>
</dbReference>
<dbReference type="PANTHER" id="PTHR11439:SF483">
    <property type="entry name" value="PEPTIDE SYNTHASE GLIP-LIKE, PUTATIVE (AFU_ORTHOLOGUE AFUA_3G12920)-RELATED"/>
    <property type="match status" value="1"/>
</dbReference>
<dbReference type="CDD" id="cd09272">
    <property type="entry name" value="RNase_HI_RT_Ty1"/>
    <property type="match status" value="1"/>
</dbReference>
<evidence type="ECO:0000313" key="2">
    <source>
        <dbReference type="Proteomes" id="UP001301769"/>
    </source>
</evidence>
<gene>
    <name evidence="1" type="ORF">QBC37DRAFT_433796</name>
</gene>
<organism evidence="1 2">
    <name type="scientific">Rhypophila decipiens</name>
    <dbReference type="NCBI Taxonomy" id="261697"/>
    <lineage>
        <taxon>Eukaryota</taxon>
        <taxon>Fungi</taxon>
        <taxon>Dikarya</taxon>
        <taxon>Ascomycota</taxon>
        <taxon>Pezizomycotina</taxon>
        <taxon>Sordariomycetes</taxon>
        <taxon>Sordariomycetidae</taxon>
        <taxon>Sordariales</taxon>
        <taxon>Naviculisporaceae</taxon>
        <taxon>Rhypophila</taxon>
    </lineage>
</organism>
<dbReference type="Proteomes" id="UP001301769">
    <property type="component" value="Unassembled WGS sequence"/>
</dbReference>
<keyword evidence="2" id="KW-1185">Reference proteome</keyword>
<reference evidence="1" key="2">
    <citation type="submission" date="2023-05" db="EMBL/GenBank/DDBJ databases">
        <authorList>
            <consortium name="Lawrence Berkeley National Laboratory"/>
            <person name="Steindorff A."/>
            <person name="Hensen N."/>
            <person name="Bonometti L."/>
            <person name="Westerberg I."/>
            <person name="Brannstrom I.O."/>
            <person name="Guillou S."/>
            <person name="Cros-Aarteil S."/>
            <person name="Calhoun S."/>
            <person name="Haridas S."/>
            <person name="Kuo A."/>
            <person name="Mondo S."/>
            <person name="Pangilinan J."/>
            <person name="Riley R."/>
            <person name="Labutti K."/>
            <person name="Andreopoulos B."/>
            <person name="Lipzen A."/>
            <person name="Chen C."/>
            <person name="Yanf M."/>
            <person name="Daum C."/>
            <person name="Ng V."/>
            <person name="Clum A."/>
            <person name="Ohm R."/>
            <person name="Martin F."/>
            <person name="Silar P."/>
            <person name="Natvig D."/>
            <person name="Lalanne C."/>
            <person name="Gautier V."/>
            <person name="Ament-Velasquez S.L."/>
            <person name="Kruys A."/>
            <person name="Hutchinson M.I."/>
            <person name="Powell A.J."/>
            <person name="Barry K."/>
            <person name="Miller A.N."/>
            <person name="Grigoriev I.V."/>
            <person name="Debuchy R."/>
            <person name="Gladieux P."/>
            <person name="Thoren M.H."/>
            <person name="Johannesson H."/>
        </authorList>
    </citation>
    <scope>NUCLEOTIDE SEQUENCE</scope>
    <source>
        <strain evidence="1">PSN293</strain>
    </source>
</reference>
<sequence length="165" mass="18583">MGLVAYADASYANDLLTRYSIGGHIVFLAGGPVFWKSKKQTFTAVSTTEAEFTNLTPAAQSLIWINQLMKEYGMEQPKPLLLYTDSDNARLNVLNPLNGARTRNIDVRYKYIIDQVRKGIINLQHLGGDQMTADGLTKPLEIQKHQRFVKQLGMVAKRIDWLKNG</sequence>
<dbReference type="EMBL" id="MU858310">
    <property type="protein sequence ID" value="KAK4207228.1"/>
    <property type="molecule type" value="Genomic_DNA"/>
</dbReference>
<proteinExistence type="predicted"/>
<accession>A0AAN6XUQ1</accession>
<reference evidence="1" key="1">
    <citation type="journal article" date="2023" name="Mol. Phylogenet. Evol.">
        <title>Genome-scale phylogeny and comparative genomics of the fungal order Sordariales.</title>
        <authorList>
            <person name="Hensen N."/>
            <person name="Bonometti L."/>
            <person name="Westerberg I."/>
            <person name="Brannstrom I.O."/>
            <person name="Guillou S."/>
            <person name="Cros-Aarteil S."/>
            <person name="Calhoun S."/>
            <person name="Haridas S."/>
            <person name="Kuo A."/>
            <person name="Mondo S."/>
            <person name="Pangilinan J."/>
            <person name="Riley R."/>
            <person name="LaButti K."/>
            <person name="Andreopoulos B."/>
            <person name="Lipzen A."/>
            <person name="Chen C."/>
            <person name="Yan M."/>
            <person name="Daum C."/>
            <person name="Ng V."/>
            <person name="Clum A."/>
            <person name="Steindorff A."/>
            <person name="Ohm R.A."/>
            <person name="Martin F."/>
            <person name="Silar P."/>
            <person name="Natvig D.O."/>
            <person name="Lalanne C."/>
            <person name="Gautier V."/>
            <person name="Ament-Velasquez S.L."/>
            <person name="Kruys A."/>
            <person name="Hutchinson M.I."/>
            <person name="Powell A.J."/>
            <person name="Barry K."/>
            <person name="Miller A.N."/>
            <person name="Grigoriev I.V."/>
            <person name="Debuchy R."/>
            <person name="Gladieux P."/>
            <person name="Hiltunen Thoren M."/>
            <person name="Johannesson H."/>
        </authorList>
    </citation>
    <scope>NUCLEOTIDE SEQUENCE</scope>
    <source>
        <strain evidence="1">PSN293</strain>
    </source>
</reference>
<dbReference type="AlphaFoldDB" id="A0AAN6XUQ1"/>
<name>A0AAN6XUQ1_9PEZI</name>
<protein>
    <submittedName>
        <fullName evidence="1">Uncharacterized protein</fullName>
    </submittedName>
</protein>